<reference evidence="3 4" key="1">
    <citation type="submission" date="2018-04" db="EMBL/GenBank/DDBJ databases">
        <authorList>
            <person name="Go L.Y."/>
            <person name="Mitchell J.A."/>
        </authorList>
    </citation>
    <scope>NUCLEOTIDE SEQUENCE [LARGE SCALE GENOMIC DNA]</scope>
    <source>
        <strain evidence="3">ULC066bin1</strain>
    </source>
</reference>
<proteinExistence type="predicted"/>
<dbReference type="GO" id="GO:0016757">
    <property type="term" value="F:glycosyltransferase activity"/>
    <property type="evidence" value="ECO:0007669"/>
    <property type="project" value="InterPro"/>
</dbReference>
<feature type="domain" description="Glycosyltransferase subfamily 4-like N-terminal" evidence="2">
    <location>
        <begin position="65"/>
        <end position="184"/>
    </location>
</feature>
<dbReference type="InterPro" id="IPR028098">
    <property type="entry name" value="Glyco_trans_4-like_N"/>
</dbReference>
<feature type="domain" description="Glycosyl transferase family 1" evidence="1">
    <location>
        <begin position="194"/>
        <end position="353"/>
    </location>
</feature>
<dbReference type="PANTHER" id="PTHR45947">
    <property type="entry name" value="SULFOQUINOVOSYL TRANSFERASE SQD2"/>
    <property type="match status" value="1"/>
</dbReference>
<comment type="caution">
    <text evidence="3">The sequence shown here is derived from an EMBL/GenBank/DDBJ whole genome shotgun (WGS) entry which is preliminary data.</text>
</comment>
<dbReference type="EMBL" id="QBML01000017">
    <property type="protein sequence ID" value="PZO39610.1"/>
    <property type="molecule type" value="Genomic_DNA"/>
</dbReference>
<dbReference type="Pfam" id="PF13439">
    <property type="entry name" value="Glyco_transf_4"/>
    <property type="match status" value="1"/>
</dbReference>
<keyword evidence="3" id="KW-0808">Transferase</keyword>
<evidence type="ECO:0000313" key="3">
    <source>
        <dbReference type="EMBL" id="PZO39610.1"/>
    </source>
</evidence>
<evidence type="ECO:0000259" key="1">
    <source>
        <dbReference type="Pfam" id="PF00534"/>
    </source>
</evidence>
<evidence type="ECO:0000259" key="2">
    <source>
        <dbReference type="Pfam" id="PF13439"/>
    </source>
</evidence>
<organism evidence="3 4">
    <name type="scientific">Pseudanabaena frigida</name>
    <dbReference type="NCBI Taxonomy" id="945775"/>
    <lineage>
        <taxon>Bacteria</taxon>
        <taxon>Bacillati</taxon>
        <taxon>Cyanobacteriota</taxon>
        <taxon>Cyanophyceae</taxon>
        <taxon>Pseudanabaenales</taxon>
        <taxon>Pseudanabaenaceae</taxon>
        <taxon>Pseudanabaena</taxon>
    </lineage>
</organism>
<gene>
    <name evidence="3" type="ORF">DCF19_13580</name>
</gene>
<dbReference type="InterPro" id="IPR050194">
    <property type="entry name" value="Glycosyltransferase_grp1"/>
</dbReference>
<protein>
    <submittedName>
        <fullName evidence="3">Glycosyl transferase</fullName>
    </submittedName>
</protein>
<dbReference type="Proteomes" id="UP000249467">
    <property type="component" value="Unassembled WGS sequence"/>
</dbReference>
<reference evidence="3 4" key="2">
    <citation type="submission" date="2018-06" db="EMBL/GenBank/DDBJ databases">
        <title>Metagenomic assembly of (sub)arctic Cyanobacteria and their associated microbiome from non-axenic cultures.</title>
        <authorList>
            <person name="Baurain D."/>
        </authorList>
    </citation>
    <scope>NUCLEOTIDE SEQUENCE [LARGE SCALE GENOMIC DNA]</scope>
    <source>
        <strain evidence="3">ULC066bin1</strain>
    </source>
</reference>
<accession>A0A2W4W5I1</accession>
<dbReference type="Gene3D" id="3.40.50.2000">
    <property type="entry name" value="Glycogen Phosphorylase B"/>
    <property type="match status" value="2"/>
</dbReference>
<dbReference type="PANTHER" id="PTHR45947:SF14">
    <property type="entry name" value="SLL1723 PROTEIN"/>
    <property type="match status" value="1"/>
</dbReference>
<evidence type="ECO:0000313" key="4">
    <source>
        <dbReference type="Proteomes" id="UP000249467"/>
    </source>
</evidence>
<dbReference type="AlphaFoldDB" id="A0A2W4W5I1"/>
<name>A0A2W4W5I1_9CYAN</name>
<dbReference type="SUPFAM" id="SSF53756">
    <property type="entry name" value="UDP-Glycosyltransferase/glycogen phosphorylase"/>
    <property type="match status" value="1"/>
</dbReference>
<dbReference type="Pfam" id="PF00534">
    <property type="entry name" value="Glycos_transf_1"/>
    <property type="match status" value="1"/>
</dbReference>
<dbReference type="InterPro" id="IPR001296">
    <property type="entry name" value="Glyco_trans_1"/>
</dbReference>
<sequence>MSQNVLIYRDLLLPYSETFIPSQVAALSRYTGFYAGTLKSTEVNRLIPQDKEINLVDLHNSATLNRLLFKVFGYLDANWLKVIAQQQPSLIHAHFGPDGLWSLPISRHLNIPLIVTFHGYDAILTEQSLNLPSLSFRLYLKRRQQLLSEASSCIAVSQFIRENLIKIGCPSNKIIVHYIGIDTNKFYPEFTVLRQPIVLFVARLVEFKGCEYLIRAMQIVQAIMPDAELVVIGDGHLRNSLELQAQQSLKKYRFLGVHPPEVVRDWMRRSQVFCVPSITEPSGLTEAFGMVFAEAQAMGLPVVSFKTGGIPEVVAHEETGLLAKEGNVEELSAYIIKILEDSLIWRRFSENGISRVNSLFNLYKQTRQLENIYDDVLAEFSAKHHI</sequence>